<keyword evidence="1" id="KW-0805">Transcription regulation</keyword>
<dbReference type="VEuPathDB" id="MicrosporidiaDB:HERIO_250"/>
<name>A0A1X0QDS3_9MICR</name>
<keyword evidence="1" id="KW-0234">DNA repair</keyword>
<comment type="caution">
    <text evidence="3">The sequence shown here is derived from an EMBL/GenBank/DDBJ whole genome shotgun (WGS) entry which is preliminary data.</text>
</comment>
<keyword evidence="1" id="KW-0804">Transcription</keyword>
<dbReference type="OrthoDB" id="10060499at2759"/>
<keyword evidence="1" id="KW-0227">DNA damage</keyword>
<evidence type="ECO:0000256" key="1">
    <source>
        <dbReference type="RuleBase" id="RU363048"/>
    </source>
</evidence>
<protein>
    <recommendedName>
        <fullName evidence="1">RuvB-like helicase</fullName>
        <ecNumber evidence="1">3.6.4.12</ecNumber>
    </recommendedName>
</protein>
<keyword evidence="1" id="KW-0547">Nucleotide-binding</keyword>
<evidence type="ECO:0000313" key="4">
    <source>
        <dbReference type="Proteomes" id="UP000192356"/>
    </source>
</evidence>
<comment type="subcellular location">
    <subcellularLocation>
        <location evidence="1">Nucleus</location>
    </subcellularLocation>
</comment>
<keyword evidence="4" id="KW-1185">Reference proteome</keyword>
<keyword evidence="1" id="KW-0156">Chromatin regulator</keyword>
<dbReference type="EC" id="3.6.4.12" evidence="1"/>
<evidence type="ECO:0000313" key="3">
    <source>
        <dbReference type="EMBL" id="ORD97922.1"/>
    </source>
</evidence>
<dbReference type="GO" id="GO:0005524">
    <property type="term" value="F:ATP binding"/>
    <property type="evidence" value="ECO:0007669"/>
    <property type="project" value="UniProtKB-KW"/>
</dbReference>
<keyword evidence="1" id="KW-0347">Helicase</keyword>
<dbReference type="InterPro" id="IPR042487">
    <property type="entry name" value="RuvBL1/2_DNA/RNA_bd_dom"/>
</dbReference>
<accession>A0A1X0QDS3</accession>
<dbReference type="AlphaFoldDB" id="A0A1X0QDS3"/>
<dbReference type="GO" id="GO:0006325">
    <property type="term" value="P:chromatin organization"/>
    <property type="evidence" value="ECO:0007669"/>
    <property type="project" value="UniProtKB-KW"/>
</dbReference>
<sequence>MKLRKQNRIQNSVSSGENNIKIELVKKCLGKGQSVMVRGVDLFKTGFNDDLDNSMVITGEKIISKENGSIDFKKLGKLIRRSVLVKFKDTLRIVEGQITGITDYTIQLKTTDMESQFEIGNEFLNELNRERVIVGDIIMFYKDFGIVKKLGRGVSLEENTPDTEVVEIPSNECLKNERMTTTLTLDEIDIINSEVLGPDYIHANVNVGDNIKSEVDRKIVNWLEQGQVERKRKMIIFENLPFSLIKQVDSFLKNNNSCGVYLVNEQISIDGIIFIELIEDDKTLILEEVFKNNNISQTSINFINQLLPKIDFNILLNLIDLTIDDKGFNEKTFKEFLDLLVFNEN</sequence>
<dbReference type="Proteomes" id="UP000192356">
    <property type="component" value="Unassembled WGS sequence"/>
</dbReference>
<dbReference type="InterPro" id="IPR027238">
    <property type="entry name" value="RuvB-like"/>
</dbReference>
<organism evidence="3 4">
    <name type="scientific">Hepatospora eriocheir</name>
    <dbReference type="NCBI Taxonomy" id="1081669"/>
    <lineage>
        <taxon>Eukaryota</taxon>
        <taxon>Fungi</taxon>
        <taxon>Fungi incertae sedis</taxon>
        <taxon>Microsporidia</taxon>
        <taxon>Hepatosporidae</taxon>
        <taxon>Hepatospora</taxon>
    </lineage>
</organism>
<keyword evidence="1" id="KW-0378">Hydrolase</keyword>
<dbReference type="GO" id="GO:0003678">
    <property type="term" value="F:DNA helicase activity"/>
    <property type="evidence" value="ECO:0007669"/>
    <property type="project" value="UniProtKB-EC"/>
</dbReference>
<comment type="catalytic activity">
    <reaction evidence="1">
        <text>ATP + H2O = ADP + phosphate + H(+)</text>
        <dbReference type="Rhea" id="RHEA:13065"/>
        <dbReference type="ChEBI" id="CHEBI:15377"/>
        <dbReference type="ChEBI" id="CHEBI:15378"/>
        <dbReference type="ChEBI" id="CHEBI:30616"/>
        <dbReference type="ChEBI" id="CHEBI:43474"/>
        <dbReference type="ChEBI" id="CHEBI:456216"/>
        <dbReference type="EC" id="3.6.4.12"/>
    </reaction>
</comment>
<comment type="similarity">
    <text evidence="1">Belongs to the RuvB family.</text>
</comment>
<evidence type="ECO:0000259" key="2">
    <source>
        <dbReference type="Pfam" id="PF06068"/>
    </source>
</evidence>
<dbReference type="GO" id="GO:0006281">
    <property type="term" value="P:DNA repair"/>
    <property type="evidence" value="ECO:0007669"/>
    <property type="project" value="UniProtKB-KW"/>
</dbReference>
<feature type="domain" description="TIP49 P-loop" evidence="2">
    <location>
        <begin position="58"/>
        <end position="229"/>
    </location>
</feature>
<dbReference type="GO" id="GO:0005634">
    <property type="term" value="C:nucleus"/>
    <property type="evidence" value="ECO:0007669"/>
    <property type="project" value="UniProtKB-SubCell"/>
</dbReference>
<dbReference type="GO" id="GO:0016887">
    <property type="term" value="F:ATP hydrolysis activity"/>
    <property type="evidence" value="ECO:0007669"/>
    <property type="project" value="RHEA"/>
</dbReference>
<keyword evidence="1" id="KW-0539">Nucleus</keyword>
<dbReference type="InterPro" id="IPR010339">
    <property type="entry name" value="TIP49_P-loop"/>
</dbReference>
<dbReference type="SUPFAM" id="SSF50249">
    <property type="entry name" value="Nucleic acid-binding proteins"/>
    <property type="match status" value="1"/>
</dbReference>
<keyword evidence="1" id="KW-0067">ATP-binding</keyword>
<dbReference type="EMBL" id="LVKB01000006">
    <property type="protein sequence ID" value="ORD97922.1"/>
    <property type="molecule type" value="Genomic_DNA"/>
</dbReference>
<dbReference type="VEuPathDB" id="MicrosporidiaDB:A0H76_2521"/>
<dbReference type="InterPro" id="IPR012340">
    <property type="entry name" value="NA-bd_OB-fold"/>
</dbReference>
<comment type="function">
    <text evidence="1">DNA helicase participates in several chromatin remodeling complexes, including the SWR1 and the INO80 complexes.</text>
</comment>
<dbReference type="Gene3D" id="2.40.50.360">
    <property type="entry name" value="RuvB-like helicase, domain II"/>
    <property type="match status" value="1"/>
</dbReference>
<dbReference type="PANTHER" id="PTHR11093">
    <property type="entry name" value="RUVB-RELATED REPTIN AND PONTIN"/>
    <property type="match status" value="1"/>
</dbReference>
<proteinExistence type="inferred from homology"/>
<gene>
    <name evidence="3" type="primary">RUVB2</name>
    <name evidence="3" type="ORF">HERIO_250</name>
</gene>
<dbReference type="Pfam" id="PF06068">
    <property type="entry name" value="TIP49"/>
    <property type="match status" value="1"/>
</dbReference>
<reference evidence="3 4" key="1">
    <citation type="journal article" date="2017" name="Environ. Microbiol.">
        <title>Decay of the glycolytic pathway and adaptation to intranuclear parasitism within Enterocytozoonidae microsporidia.</title>
        <authorList>
            <person name="Wiredu Boakye D."/>
            <person name="Jaroenlak P."/>
            <person name="Prachumwat A."/>
            <person name="Williams T.A."/>
            <person name="Bateman K.S."/>
            <person name="Itsathitphaisarn O."/>
            <person name="Sritunyalucksana K."/>
            <person name="Paszkiewicz K.H."/>
            <person name="Moore K.A."/>
            <person name="Stentiford G.D."/>
            <person name="Williams B.A."/>
        </authorList>
    </citation>
    <scope>NUCLEOTIDE SEQUENCE [LARGE SCALE GENOMIC DNA]</scope>
    <source>
        <strain evidence="3 4">GB1</strain>
    </source>
</reference>